<dbReference type="Gene3D" id="3.10.450.50">
    <property type="match status" value="1"/>
</dbReference>
<dbReference type="InterPro" id="IPR037401">
    <property type="entry name" value="SnoaL-like"/>
</dbReference>
<evidence type="ECO:0000313" key="2">
    <source>
        <dbReference type="EMBL" id="TDW22568.1"/>
    </source>
</evidence>
<dbReference type="RefSeq" id="WP_134116517.1">
    <property type="nucleotide sequence ID" value="NZ_SODF01000001.1"/>
</dbReference>
<dbReference type="InterPro" id="IPR032710">
    <property type="entry name" value="NTF2-like_dom_sf"/>
</dbReference>
<dbReference type="OrthoDB" id="9812295at2"/>
<organism evidence="2 3">
    <name type="scientific">Kribbella kalugense</name>
    <dbReference type="NCBI Taxonomy" id="2512221"/>
    <lineage>
        <taxon>Bacteria</taxon>
        <taxon>Bacillati</taxon>
        <taxon>Actinomycetota</taxon>
        <taxon>Actinomycetes</taxon>
        <taxon>Propionibacteriales</taxon>
        <taxon>Kribbellaceae</taxon>
        <taxon>Kribbella</taxon>
    </lineage>
</organism>
<dbReference type="Proteomes" id="UP000295447">
    <property type="component" value="Unassembled WGS sequence"/>
</dbReference>
<accession>A0A4R8A000</accession>
<feature type="domain" description="SnoaL-like" evidence="1">
    <location>
        <begin position="16"/>
        <end position="137"/>
    </location>
</feature>
<dbReference type="SUPFAM" id="SSF54427">
    <property type="entry name" value="NTF2-like"/>
    <property type="match status" value="1"/>
</dbReference>
<dbReference type="GO" id="GO:0016853">
    <property type="term" value="F:isomerase activity"/>
    <property type="evidence" value="ECO:0007669"/>
    <property type="project" value="UniProtKB-KW"/>
</dbReference>
<comment type="caution">
    <text evidence="2">The sequence shown here is derived from an EMBL/GenBank/DDBJ whole genome shotgun (WGS) entry which is preliminary data.</text>
</comment>
<evidence type="ECO:0000259" key="1">
    <source>
        <dbReference type="Pfam" id="PF13474"/>
    </source>
</evidence>
<protein>
    <submittedName>
        <fullName evidence="2">Ketosteroid isomerase-like protein</fullName>
    </submittedName>
</protein>
<reference evidence="2 3" key="1">
    <citation type="submission" date="2019-03" db="EMBL/GenBank/DDBJ databases">
        <title>Genomic Encyclopedia of Type Strains, Phase III (KMG-III): the genomes of soil and plant-associated and newly described type strains.</title>
        <authorList>
            <person name="Whitman W."/>
        </authorList>
    </citation>
    <scope>NUCLEOTIDE SEQUENCE [LARGE SCALE GENOMIC DNA]</scope>
    <source>
        <strain evidence="2 3">VKM Ac-2570</strain>
    </source>
</reference>
<evidence type="ECO:0000313" key="3">
    <source>
        <dbReference type="Proteomes" id="UP000295447"/>
    </source>
</evidence>
<dbReference type="AlphaFoldDB" id="A0A4R8A000"/>
<sequence>MTTDNATQNALAEVDIRERIESLLDAVRTGDLETLKTIFAPNIVSFDIEAPLRHLGAEKKAANWKQVFTMFQLPLEYETRDLTVLVDGNLAVVYSLNHMNASLSNGGKIDYWLRWTSAWQKIDGQWMVVHDQVSVPTYFPEGRAAMDLTP</sequence>
<dbReference type="Pfam" id="PF13474">
    <property type="entry name" value="SnoaL_3"/>
    <property type="match status" value="1"/>
</dbReference>
<proteinExistence type="predicted"/>
<name>A0A4R8A000_9ACTN</name>
<keyword evidence="3" id="KW-1185">Reference proteome</keyword>
<keyword evidence="2" id="KW-0413">Isomerase</keyword>
<dbReference type="EMBL" id="SODF01000001">
    <property type="protein sequence ID" value="TDW22568.1"/>
    <property type="molecule type" value="Genomic_DNA"/>
</dbReference>
<gene>
    <name evidence="2" type="ORF">EV650_1405</name>
</gene>